<feature type="region of interest" description="Disordered" evidence="1">
    <location>
        <begin position="286"/>
        <end position="349"/>
    </location>
</feature>
<sequence>MTQDTGPVIRVGLSLARELSNNGVVKNVSKASERKAALAAAPSAVPAHTAPAVPAHMAPAADGGETQHGTRNKVARSILDHGPSTAADLAERLELTPAAVRRHLDALVAEGIAEPREQRVYGSRGRGRPAKVFALTDSGRDAFYQAYDQLAADAMRWIARSAGGGEAGEAAVAEFARARFAAQAERYREDVEAAEPHERARALAEALTADGYAATARSAPAPAVAGRAARPLGEQLCQHHCPVQHVAEQFPQLCEAETEVFSRLLGTHVQRLATIAHGDGVCTTFVPTPAPPAAQRPPARSGGAPPEDPVEEPEDRSTALQKNASPKNASPNASPENVASAVEAGRNPA</sequence>
<reference evidence="3" key="1">
    <citation type="journal article" date="2014" name="Int. J. Syst. Evol. Microbiol.">
        <title>Complete genome sequence of Corynebacterium casei LMG S-19264T (=DSM 44701T), isolated from a smear-ripened cheese.</title>
        <authorList>
            <consortium name="US DOE Joint Genome Institute (JGI-PGF)"/>
            <person name="Walter F."/>
            <person name="Albersmeier A."/>
            <person name="Kalinowski J."/>
            <person name="Ruckert C."/>
        </authorList>
    </citation>
    <scope>NUCLEOTIDE SEQUENCE</scope>
    <source>
        <strain evidence="3">CGMCC 4.7201</strain>
    </source>
</reference>
<feature type="compositionally biased region" description="Low complexity" evidence="1">
    <location>
        <begin position="296"/>
        <end position="305"/>
    </location>
</feature>
<keyword evidence="4" id="KW-1185">Reference proteome</keyword>
<reference evidence="3" key="2">
    <citation type="submission" date="2020-09" db="EMBL/GenBank/DDBJ databases">
        <authorList>
            <person name="Sun Q."/>
            <person name="Zhou Y."/>
        </authorList>
    </citation>
    <scope>NUCLEOTIDE SEQUENCE</scope>
    <source>
        <strain evidence="3">CGMCC 4.7201</strain>
    </source>
</reference>
<dbReference type="AlphaFoldDB" id="A0A917ZG66"/>
<protein>
    <recommendedName>
        <fullName evidence="2">HTH arsR-type domain-containing protein</fullName>
    </recommendedName>
</protein>
<dbReference type="InterPro" id="IPR036388">
    <property type="entry name" value="WH-like_DNA-bd_sf"/>
</dbReference>
<dbReference type="Proteomes" id="UP000641932">
    <property type="component" value="Unassembled WGS sequence"/>
</dbReference>
<dbReference type="PANTHER" id="PTHR30363">
    <property type="entry name" value="HTH-TYPE TRANSCRIPTIONAL REGULATOR SRLR-RELATED"/>
    <property type="match status" value="1"/>
</dbReference>
<dbReference type="CDD" id="cd00090">
    <property type="entry name" value="HTH_ARSR"/>
    <property type="match status" value="1"/>
</dbReference>
<dbReference type="InterPro" id="IPR050313">
    <property type="entry name" value="Carb_Metab_HTH_regulators"/>
</dbReference>
<gene>
    <name evidence="3" type="ORF">GCM10012280_05530</name>
</gene>
<dbReference type="Pfam" id="PF01022">
    <property type="entry name" value="HTH_5"/>
    <property type="match status" value="1"/>
</dbReference>
<dbReference type="PANTHER" id="PTHR30363:SF28">
    <property type="entry name" value="TRANSCRIPTIONAL REGULATORY PROTEIN-RELATED"/>
    <property type="match status" value="1"/>
</dbReference>
<comment type="caution">
    <text evidence="3">The sequence shown here is derived from an EMBL/GenBank/DDBJ whole genome shotgun (WGS) entry which is preliminary data.</text>
</comment>
<evidence type="ECO:0000256" key="1">
    <source>
        <dbReference type="SAM" id="MobiDB-lite"/>
    </source>
</evidence>
<evidence type="ECO:0000313" key="4">
    <source>
        <dbReference type="Proteomes" id="UP000641932"/>
    </source>
</evidence>
<dbReference type="GO" id="GO:0003700">
    <property type="term" value="F:DNA-binding transcription factor activity"/>
    <property type="evidence" value="ECO:0007669"/>
    <property type="project" value="InterPro"/>
</dbReference>
<organism evidence="3 4">
    <name type="scientific">Wenjunlia tyrosinilytica</name>
    <dbReference type="NCBI Taxonomy" id="1544741"/>
    <lineage>
        <taxon>Bacteria</taxon>
        <taxon>Bacillati</taxon>
        <taxon>Actinomycetota</taxon>
        <taxon>Actinomycetes</taxon>
        <taxon>Kitasatosporales</taxon>
        <taxon>Streptomycetaceae</taxon>
        <taxon>Wenjunlia</taxon>
    </lineage>
</organism>
<evidence type="ECO:0000313" key="3">
    <source>
        <dbReference type="EMBL" id="GGO81399.1"/>
    </source>
</evidence>
<dbReference type="SUPFAM" id="SSF46785">
    <property type="entry name" value="Winged helix' DNA-binding domain"/>
    <property type="match status" value="1"/>
</dbReference>
<dbReference type="EMBL" id="BMMS01000002">
    <property type="protein sequence ID" value="GGO81399.1"/>
    <property type="molecule type" value="Genomic_DNA"/>
</dbReference>
<proteinExistence type="predicted"/>
<feature type="domain" description="HTH arsR-type" evidence="2">
    <location>
        <begin position="70"/>
        <end position="113"/>
    </location>
</feature>
<dbReference type="InterPro" id="IPR036390">
    <property type="entry name" value="WH_DNA-bd_sf"/>
</dbReference>
<name>A0A917ZG66_9ACTN</name>
<dbReference type="InterPro" id="IPR011991">
    <property type="entry name" value="ArsR-like_HTH"/>
</dbReference>
<dbReference type="InterPro" id="IPR001845">
    <property type="entry name" value="HTH_ArsR_DNA-bd_dom"/>
</dbReference>
<feature type="compositionally biased region" description="Polar residues" evidence="1">
    <location>
        <begin position="318"/>
        <end position="337"/>
    </location>
</feature>
<dbReference type="Gene3D" id="1.10.10.10">
    <property type="entry name" value="Winged helix-like DNA-binding domain superfamily/Winged helix DNA-binding domain"/>
    <property type="match status" value="1"/>
</dbReference>
<evidence type="ECO:0000259" key="2">
    <source>
        <dbReference type="Pfam" id="PF01022"/>
    </source>
</evidence>
<accession>A0A917ZG66</accession>